<accession>R7S234</accession>
<dbReference type="GeneID" id="18880130"/>
<feature type="compositionally biased region" description="Basic residues" evidence="1">
    <location>
        <begin position="65"/>
        <end position="75"/>
    </location>
</feature>
<dbReference type="RefSeq" id="XP_007388391.1">
    <property type="nucleotide sequence ID" value="XM_007388329.1"/>
</dbReference>
<proteinExistence type="predicted"/>
<evidence type="ECO:0000256" key="1">
    <source>
        <dbReference type="SAM" id="MobiDB-lite"/>
    </source>
</evidence>
<dbReference type="HOGENOM" id="CLU_1422067_0_0_1"/>
<dbReference type="EMBL" id="JH687555">
    <property type="protein sequence ID" value="EIN04248.1"/>
    <property type="molecule type" value="Genomic_DNA"/>
</dbReference>
<protein>
    <submittedName>
        <fullName evidence="2">Uncharacterized protein</fullName>
    </submittedName>
</protein>
<dbReference type="AlphaFoldDB" id="R7S234"/>
<organism evidence="2 3">
    <name type="scientific">Punctularia strigosozonata (strain HHB-11173)</name>
    <name type="common">White-rot fungus</name>
    <dbReference type="NCBI Taxonomy" id="741275"/>
    <lineage>
        <taxon>Eukaryota</taxon>
        <taxon>Fungi</taxon>
        <taxon>Dikarya</taxon>
        <taxon>Basidiomycota</taxon>
        <taxon>Agaricomycotina</taxon>
        <taxon>Agaricomycetes</taxon>
        <taxon>Corticiales</taxon>
        <taxon>Punctulariaceae</taxon>
        <taxon>Punctularia</taxon>
    </lineage>
</organism>
<dbReference type="KEGG" id="psq:PUNSTDRAFT_138640"/>
<evidence type="ECO:0000313" key="2">
    <source>
        <dbReference type="EMBL" id="EIN04248.1"/>
    </source>
</evidence>
<name>R7S234_PUNST</name>
<sequence>MNTKEAPEGREAMTAAAHPHSEVTGFSSFHSCFTDLPLSLTHCCIVRSLLDSNTMSSKSNETGGRKRVTHARKSSPHTGLLEASKAEGTVAIDMSAIEDPAPSEPVQAQTGVPDMPPAVPAGASSASAQGEVNLSVHTLKLLPMTGDETPSIDTQAMNSPRTLRATMSAQAEGTVAVDVSAIEDPALYEQP</sequence>
<dbReference type="Proteomes" id="UP000054196">
    <property type="component" value="Unassembled WGS sequence"/>
</dbReference>
<keyword evidence="3" id="KW-1185">Reference proteome</keyword>
<gene>
    <name evidence="2" type="ORF">PUNSTDRAFT_138640</name>
</gene>
<reference evidence="3" key="1">
    <citation type="journal article" date="2012" name="Science">
        <title>The Paleozoic origin of enzymatic lignin decomposition reconstructed from 31 fungal genomes.</title>
        <authorList>
            <person name="Floudas D."/>
            <person name="Binder M."/>
            <person name="Riley R."/>
            <person name="Barry K."/>
            <person name="Blanchette R.A."/>
            <person name="Henrissat B."/>
            <person name="Martinez A.T."/>
            <person name="Otillar R."/>
            <person name="Spatafora J.W."/>
            <person name="Yadav J.S."/>
            <person name="Aerts A."/>
            <person name="Benoit I."/>
            <person name="Boyd A."/>
            <person name="Carlson A."/>
            <person name="Copeland A."/>
            <person name="Coutinho P.M."/>
            <person name="de Vries R.P."/>
            <person name="Ferreira P."/>
            <person name="Findley K."/>
            <person name="Foster B."/>
            <person name="Gaskell J."/>
            <person name="Glotzer D."/>
            <person name="Gorecki P."/>
            <person name="Heitman J."/>
            <person name="Hesse C."/>
            <person name="Hori C."/>
            <person name="Igarashi K."/>
            <person name="Jurgens J.A."/>
            <person name="Kallen N."/>
            <person name="Kersten P."/>
            <person name="Kohler A."/>
            <person name="Kuees U."/>
            <person name="Kumar T.K.A."/>
            <person name="Kuo A."/>
            <person name="LaButti K."/>
            <person name="Larrondo L.F."/>
            <person name="Lindquist E."/>
            <person name="Ling A."/>
            <person name="Lombard V."/>
            <person name="Lucas S."/>
            <person name="Lundell T."/>
            <person name="Martin R."/>
            <person name="McLaughlin D.J."/>
            <person name="Morgenstern I."/>
            <person name="Morin E."/>
            <person name="Murat C."/>
            <person name="Nagy L.G."/>
            <person name="Nolan M."/>
            <person name="Ohm R.A."/>
            <person name="Patyshakuliyeva A."/>
            <person name="Rokas A."/>
            <person name="Ruiz-Duenas F.J."/>
            <person name="Sabat G."/>
            <person name="Salamov A."/>
            <person name="Samejima M."/>
            <person name="Schmutz J."/>
            <person name="Slot J.C."/>
            <person name="St John F."/>
            <person name="Stenlid J."/>
            <person name="Sun H."/>
            <person name="Sun S."/>
            <person name="Syed K."/>
            <person name="Tsang A."/>
            <person name="Wiebenga A."/>
            <person name="Young D."/>
            <person name="Pisabarro A."/>
            <person name="Eastwood D.C."/>
            <person name="Martin F."/>
            <person name="Cullen D."/>
            <person name="Grigoriev I.V."/>
            <person name="Hibbett D.S."/>
        </authorList>
    </citation>
    <scope>NUCLEOTIDE SEQUENCE [LARGE SCALE GENOMIC DNA]</scope>
    <source>
        <strain evidence="3">HHB-11173 SS5</strain>
    </source>
</reference>
<feature type="region of interest" description="Disordered" evidence="1">
    <location>
        <begin position="54"/>
        <end position="79"/>
    </location>
</feature>
<evidence type="ECO:0000313" key="3">
    <source>
        <dbReference type="Proteomes" id="UP000054196"/>
    </source>
</evidence>